<dbReference type="FunFam" id="3.30.760.10:FF:000039">
    <property type="entry name" value="Uncharacterized protein"/>
    <property type="match status" value="1"/>
</dbReference>
<dbReference type="SUPFAM" id="SSF55418">
    <property type="entry name" value="eIF4e-like"/>
    <property type="match status" value="1"/>
</dbReference>
<dbReference type="Gene3D" id="3.30.760.10">
    <property type="entry name" value="RNA Cap, Translation Initiation Factor Eif4e"/>
    <property type="match status" value="1"/>
</dbReference>
<dbReference type="SMR" id="A2E990"/>
<keyword evidence="5 6" id="KW-0648">Protein biosynthesis</keyword>
<evidence type="ECO:0000256" key="5">
    <source>
        <dbReference type="ARBA" id="ARBA00022917"/>
    </source>
</evidence>
<sequence>MTVAHPLPTEWQFWVIQIKWEGKNRNFEIEPIVGFKTVEDFWNNFMQFPPIGEIKKGGISLFKKGIKPAWEDPKNENGQAVTISLSVWTQELWEKIILAIVGGSIDDVIKEPELCGMYAKVNQIGLSVALWFGPGELNVNALAEVLSLDPAVLQVKAHPKN</sequence>
<dbReference type="GO" id="GO:0003743">
    <property type="term" value="F:translation initiation factor activity"/>
    <property type="evidence" value="ECO:0000318"/>
    <property type="project" value="GO_Central"/>
</dbReference>
<reference evidence="7" key="2">
    <citation type="journal article" date="2007" name="Science">
        <title>Draft genome sequence of the sexually transmitted pathogen Trichomonas vaginalis.</title>
        <authorList>
            <person name="Carlton J.M."/>
            <person name="Hirt R.P."/>
            <person name="Silva J.C."/>
            <person name="Delcher A.L."/>
            <person name="Schatz M."/>
            <person name="Zhao Q."/>
            <person name="Wortman J.R."/>
            <person name="Bidwell S.L."/>
            <person name="Alsmark U.C.M."/>
            <person name="Besteiro S."/>
            <person name="Sicheritz-Ponten T."/>
            <person name="Noel C.J."/>
            <person name="Dacks J.B."/>
            <person name="Foster P.G."/>
            <person name="Simillion C."/>
            <person name="Van de Peer Y."/>
            <person name="Miranda-Saavedra D."/>
            <person name="Barton G.J."/>
            <person name="Westrop G.D."/>
            <person name="Mueller S."/>
            <person name="Dessi D."/>
            <person name="Fiori P.L."/>
            <person name="Ren Q."/>
            <person name="Paulsen I."/>
            <person name="Zhang H."/>
            <person name="Bastida-Corcuera F.D."/>
            <person name="Simoes-Barbosa A."/>
            <person name="Brown M.T."/>
            <person name="Hayes R.D."/>
            <person name="Mukherjee M."/>
            <person name="Okumura C.Y."/>
            <person name="Schneider R."/>
            <person name="Smith A.J."/>
            <person name="Vanacova S."/>
            <person name="Villalvazo M."/>
            <person name="Haas B.J."/>
            <person name="Pertea M."/>
            <person name="Feldblyum T.V."/>
            <person name="Utterback T.R."/>
            <person name="Shu C.L."/>
            <person name="Osoegawa K."/>
            <person name="de Jong P.J."/>
            <person name="Hrdy I."/>
            <person name="Horvathova L."/>
            <person name="Zubacova Z."/>
            <person name="Dolezal P."/>
            <person name="Malik S.B."/>
            <person name="Logsdon J.M. Jr."/>
            <person name="Henze K."/>
            <person name="Gupta A."/>
            <person name="Wang C.C."/>
            <person name="Dunne R.L."/>
            <person name="Upcroft J.A."/>
            <person name="Upcroft P."/>
            <person name="White O."/>
            <person name="Salzberg S.L."/>
            <person name="Tang P."/>
            <person name="Chiu C.-H."/>
            <person name="Lee Y.-S."/>
            <person name="Embley T.M."/>
            <person name="Coombs G.H."/>
            <person name="Mottram J.C."/>
            <person name="Tachezy J."/>
            <person name="Fraser-Liggett C.M."/>
            <person name="Johnson P.J."/>
        </authorList>
    </citation>
    <scope>NUCLEOTIDE SEQUENCE [LARGE SCALE GENOMIC DNA]</scope>
    <source>
        <strain evidence="7">G3</strain>
    </source>
</reference>
<evidence type="ECO:0000256" key="6">
    <source>
        <dbReference type="RuleBase" id="RU004374"/>
    </source>
</evidence>
<evidence type="ECO:0008006" key="9">
    <source>
        <dbReference type="Google" id="ProtNLM"/>
    </source>
</evidence>
<keyword evidence="2 6" id="KW-0396">Initiation factor</keyword>
<dbReference type="STRING" id="5722.A2E990"/>
<evidence type="ECO:0000313" key="8">
    <source>
        <dbReference type="Proteomes" id="UP000001542"/>
    </source>
</evidence>
<dbReference type="eggNOG" id="KOG1670">
    <property type="taxonomic scope" value="Eukaryota"/>
</dbReference>
<dbReference type="InterPro" id="IPR001040">
    <property type="entry name" value="TIF_eIF_4E"/>
</dbReference>
<reference evidence="7" key="1">
    <citation type="submission" date="2006-10" db="EMBL/GenBank/DDBJ databases">
        <authorList>
            <person name="Amadeo P."/>
            <person name="Zhao Q."/>
            <person name="Wortman J."/>
            <person name="Fraser-Liggett C."/>
            <person name="Carlton J."/>
        </authorList>
    </citation>
    <scope>NUCLEOTIDE SEQUENCE</scope>
    <source>
        <strain evidence="7">G3</strain>
    </source>
</reference>
<dbReference type="RefSeq" id="XP_001322998.1">
    <property type="nucleotide sequence ID" value="XM_001322963.1"/>
</dbReference>
<dbReference type="Proteomes" id="UP000001542">
    <property type="component" value="Unassembled WGS sequence"/>
</dbReference>
<evidence type="ECO:0000256" key="4">
    <source>
        <dbReference type="ARBA" id="ARBA00022884"/>
    </source>
</evidence>
<dbReference type="EMBL" id="DS113332">
    <property type="protein sequence ID" value="EAY10775.1"/>
    <property type="molecule type" value="Genomic_DNA"/>
</dbReference>
<gene>
    <name evidence="7" type="ORF">TVAG_121790</name>
</gene>
<dbReference type="KEGG" id="tva:4768712"/>
<comment type="similarity">
    <text evidence="1 6">Belongs to the eukaryotic initiation factor 4E family.</text>
</comment>
<dbReference type="Pfam" id="PF01652">
    <property type="entry name" value="IF4E"/>
    <property type="match status" value="1"/>
</dbReference>
<evidence type="ECO:0000256" key="1">
    <source>
        <dbReference type="ARBA" id="ARBA00009860"/>
    </source>
</evidence>
<dbReference type="VEuPathDB" id="TrichDB:TVAG_121790"/>
<dbReference type="GO" id="GO:0000340">
    <property type="term" value="F:RNA 7-methylguanosine cap binding"/>
    <property type="evidence" value="ECO:0000318"/>
    <property type="project" value="GO_Central"/>
</dbReference>
<keyword evidence="3" id="KW-0810">Translation regulation</keyword>
<dbReference type="PANTHER" id="PTHR11960">
    <property type="entry name" value="EUKARYOTIC TRANSLATION INITIATION FACTOR 4E RELATED"/>
    <property type="match status" value="1"/>
</dbReference>
<organism evidence="7 8">
    <name type="scientific">Trichomonas vaginalis (strain ATCC PRA-98 / G3)</name>
    <dbReference type="NCBI Taxonomy" id="412133"/>
    <lineage>
        <taxon>Eukaryota</taxon>
        <taxon>Metamonada</taxon>
        <taxon>Parabasalia</taxon>
        <taxon>Trichomonadida</taxon>
        <taxon>Trichomonadidae</taxon>
        <taxon>Trichomonas</taxon>
    </lineage>
</organism>
<keyword evidence="4 6" id="KW-0694">RNA-binding</keyword>
<dbReference type="PANTHER" id="PTHR11960:SF8">
    <property type="entry name" value="EUKARYOTIC TRANSLATION INITIATION FACTOR 4E1-RELATED"/>
    <property type="match status" value="1"/>
</dbReference>
<protein>
    <recommendedName>
        <fullName evidence="9">Eukaryotic initiation factor 4E family protein</fullName>
    </recommendedName>
</protein>
<dbReference type="OrthoDB" id="590761at2759"/>
<evidence type="ECO:0000313" key="7">
    <source>
        <dbReference type="EMBL" id="EAY10775.1"/>
    </source>
</evidence>
<dbReference type="InParanoid" id="A2E990"/>
<proteinExistence type="inferred from homology"/>
<name>A2E990_TRIV3</name>
<keyword evidence="8" id="KW-1185">Reference proteome</keyword>
<dbReference type="GO" id="GO:0006413">
    <property type="term" value="P:translational initiation"/>
    <property type="evidence" value="ECO:0000318"/>
    <property type="project" value="GO_Central"/>
</dbReference>
<evidence type="ECO:0000256" key="2">
    <source>
        <dbReference type="ARBA" id="ARBA00022540"/>
    </source>
</evidence>
<dbReference type="GO" id="GO:0006417">
    <property type="term" value="P:regulation of translation"/>
    <property type="evidence" value="ECO:0007669"/>
    <property type="project" value="UniProtKB-KW"/>
</dbReference>
<dbReference type="AlphaFoldDB" id="A2E990"/>
<accession>A2E990</accession>
<dbReference type="VEuPathDB" id="TrichDB:TVAGG3_0421450"/>
<evidence type="ECO:0000256" key="3">
    <source>
        <dbReference type="ARBA" id="ARBA00022845"/>
    </source>
</evidence>
<dbReference type="InterPro" id="IPR023398">
    <property type="entry name" value="TIF_eIF4e-like"/>
</dbReference>
<dbReference type="GO" id="GO:0016281">
    <property type="term" value="C:eukaryotic translation initiation factor 4F complex"/>
    <property type="evidence" value="ECO:0000318"/>
    <property type="project" value="GO_Central"/>
</dbReference>